<feature type="domain" description="DALR anticodon binding" evidence="12">
    <location>
        <begin position="466"/>
        <end position="581"/>
    </location>
</feature>
<evidence type="ECO:0000256" key="6">
    <source>
        <dbReference type="ARBA" id="ARBA00022840"/>
    </source>
</evidence>
<comment type="subcellular location">
    <subcellularLocation>
        <location evidence="1 10">Cytoplasm</location>
    </subcellularLocation>
</comment>
<dbReference type="HAMAP" id="MF_00123">
    <property type="entry name" value="Arg_tRNA_synth"/>
    <property type="match status" value="1"/>
</dbReference>
<dbReference type="PANTHER" id="PTHR11956:SF5">
    <property type="entry name" value="ARGININE--TRNA LIGASE, CYTOPLASMIC"/>
    <property type="match status" value="1"/>
</dbReference>
<organism evidence="14 15">
    <name type="scientific">Phytomonospora endophytica</name>
    <dbReference type="NCBI Taxonomy" id="714109"/>
    <lineage>
        <taxon>Bacteria</taxon>
        <taxon>Bacillati</taxon>
        <taxon>Actinomycetota</taxon>
        <taxon>Actinomycetes</taxon>
        <taxon>Micromonosporales</taxon>
        <taxon>Micromonosporaceae</taxon>
        <taxon>Phytomonospora</taxon>
    </lineage>
</organism>
<dbReference type="Pfam" id="PF05746">
    <property type="entry name" value="DALR_1"/>
    <property type="match status" value="1"/>
</dbReference>
<protein>
    <recommendedName>
        <fullName evidence="10">Arginine--tRNA ligase</fullName>
        <ecNumber evidence="10">6.1.1.19</ecNumber>
    </recommendedName>
    <alternativeName>
        <fullName evidence="10">Arginyl-tRNA synthetase</fullName>
        <shortName evidence="10">ArgRS</shortName>
    </alternativeName>
</protein>
<comment type="subunit">
    <text evidence="10">Monomer.</text>
</comment>
<keyword evidence="8 10" id="KW-0030">Aminoacyl-tRNA synthetase</keyword>
<evidence type="ECO:0000256" key="11">
    <source>
        <dbReference type="RuleBase" id="RU363038"/>
    </source>
</evidence>
<keyword evidence="6 10" id="KW-0067">ATP-binding</keyword>
<evidence type="ECO:0000256" key="4">
    <source>
        <dbReference type="ARBA" id="ARBA00022598"/>
    </source>
</evidence>
<dbReference type="Pfam" id="PF03485">
    <property type="entry name" value="Arg_tRNA_synt_N"/>
    <property type="match status" value="1"/>
</dbReference>
<dbReference type="PANTHER" id="PTHR11956">
    <property type="entry name" value="ARGINYL-TRNA SYNTHETASE"/>
    <property type="match status" value="1"/>
</dbReference>
<dbReference type="CDD" id="cd07956">
    <property type="entry name" value="Anticodon_Ia_Arg"/>
    <property type="match status" value="1"/>
</dbReference>
<dbReference type="SMART" id="SM01016">
    <property type="entry name" value="Arg_tRNA_synt_N"/>
    <property type="match status" value="1"/>
</dbReference>
<keyword evidence="7 10" id="KW-0648">Protein biosynthesis</keyword>
<dbReference type="GO" id="GO:0004814">
    <property type="term" value="F:arginine-tRNA ligase activity"/>
    <property type="evidence" value="ECO:0007669"/>
    <property type="project" value="UniProtKB-UniRule"/>
</dbReference>
<name>A0A841FLD8_9ACTN</name>
<dbReference type="InterPro" id="IPR008909">
    <property type="entry name" value="DALR_anticod-bd"/>
</dbReference>
<dbReference type="InterPro" id="IPR001278">
    <property type="entry name" value="Arg-tRNA-ligase"/>
</dbReference>
<comment type="caution">
    <text evidence="14">The sequence shown here is derived from an EMBL/GenBank/DDBJ whole genome shotgun (WGS) entry which is preliminary data.</text>
</comment>
<dbReference type="InterPro" id="IPR014729">
    <property type="entry name" value="Rossmann-like_a/b/a_fold"/>
</dbReference>
<evidence type="ECO:0000313" key="14">
    <source>
        <dbReference type="EMBL" id="MBB6034362.1"/>
    </source>
</evidence>
<evidence type="ECO:0000313" key="15">
    <source>
        <dbReference type="Proteomes" id="UP000548476"/>
    </source>
</evidence>
<keyword evidence="15" id="KW-1185">Reference proteome</keyword>
<dbReference type="EMBL" id="JACHGT010000004">
    <property type="protein sequence ID" value="MBB6034362.1"/>
    <property type="molecule type" value="Genomic_DNA"/>
</dbReference>
<dbReference type="RefSeq" id="WP_184787223.1">
    <property type="nucleotide sequence ID" value="NZ_BONT01000045.1"/>
</dbReference>
<dbReference type="Gene3D" id="3.40.50.620">
    <property type="entry name" value="HUPs"/>
    <property type="match status" value="1"/>
</dbReference>
<evidence type="ECO:0000259" key="13">
    <source>
        <dbReference type="SMART" id="SM01016"/>
    </source>
</evidence>
<dbReference type="Pfam" id="PF00750">
    <property type="entry name" value="tRNA-synt_1d"/>
    <property type="match status" value="1"/>
</dbReference>
<dbReference type="InterPro" id="IPR005148">
    <property type="entry name" value="Arg-tRNA-synth_N"/>
</dbReference>
<evidence type="ECO:0000256" key="2">
    <source>
        <dbReference type="ARBA" id="ARBA00005594"/>
    </source>
</evidence>
<dbReference type="GO" id="GO:0006420">
    <property type="term" value="P:arginyl-tRNA aminoacylation"/>
    <property type="evidence" value="ECO:0007669"/>
    <property type="project" value="UniProtKB-UniRule"/>
</dbReference>
<dbReference type="GO" id="GO:0005524">
    <property type="term" value="F:ATP binding"/>
    <property type="evidence" value="ECO:0007669"/>
    <property type="project" value="UniProtKB-UniRule"/>
</dbReference>
<dbReference type="CDD" id="cd00671">
    <property type="entry name" value="ArgRS_core"/>
    <property type="match status" value="1"/>
</dbReference>
<keyword evidence="5 10" id="KW-0547">Nucleotide-binding</keyword>
<dbReference type="Proteomes" id="UP000548476">
    <property type="component" value="Unassembled WGS sequence"/>
</dbReference>
<evidence type="ECO:0000256" key="10">
    <source>
        <dbReference type="HAMAP-Rule" id="MF_00123"/>
    </source>
</evidence>
<dbReference type="SUPFAM" id="SSF47323">
    <property type="entry name" value="Anticodon-binding domain of a subclass of class I aminoacyl-tRNA synthetases"/>
    <property type="match status" value="1"/>
</dbReference>
<keyword evidence="4 10" id="KW-0436">Ligase</keyword>
<dbReference type="InterPro" id="IPR001412">
    <property type="entry name" value="aa-tRNA-synth_I_CS"/>
</dbReference>
<feature type="short sequence motif" description="'HIGH' region" evidence="10">
    <location>
        <begin position="127"/>
        <end position="137"/>
    </location>
</feature>
<dbReference type="InterPro" id="IPR035684">
    <property type="entry name" value="ArgRS_core"/>
</dbReference>
<sequence length="581" mass="62056">MNTSPAVIALGTRIEATVAAAIRRALPGTEPIDPLVRRGERTDFQANAALALARSAGRPPRELAAAITAEITPDGPIETAEVSGPAFVNLTLADAELWRQTALRLDAGLGLPAPYAGTVTVVDYSAPNVAKRMHVGHLRSTVIGDTLVKLLESLGGTVIRQNHIGDWGTQFGMLIQYLDEHPGTAWHGTADIAVLDGLYRSAAAHFAADAAFADRARSRVVALQAGDEATLAVWRDLVAVSLAAFNKIYRRLDVSLSDVDLDGESVYNPHLDDVVAELTDAGIAVESQGALCVFDERFTGPEGNPIPLILRKSDGGYGYATTDMATLRHRVRELKATRMLYLTDARQALHFAQVFAAGRRAGWIDASHEVVHVPFGTVLGADGRPFKTRSGDTVALTGLLDAAVAGARAVVAAKNPDLDGAALDRIAASTGIGAVKYADLSTARTTDYRFDIERMVSLNGDTGVYLQYAHARLASILRKAGEGETIVDEKAPVNTSERALVLRLDEYAAVLAEAAALNEPHRIATYLFGLAKVFSSFFDRSPVLKAETAALRGNRLALVRLTRLTLHHGLSLLGIDAPERM</sequence>
<comment type="similarity">
    <text evidence="2 10 11">Belongs to the class-I aminoacyl-tRNA synthetase family.</text>
</comment>
<dbReference type="PROSITE" id="PS00178">
    <property type="entry name" value="AA_TRNA_LIGASE_I"/>
    <property type="match status" value="1"/>
</dbReference>
<comment type="catalytic activity">
    <reaction evidence="9 10">
        <text>tRNA(Arg) + L-arginine + ATP = L-arginyl-tRNA(Arg) + AMP + diphosphate</text>
        <dbReference type="Rhea" id="RHEA:20301"/>
        <dbReference type="Rhea" id="RHEA-COMP:9658"/>
        <dbReference type="Rhea" id="RHEA-COMP:9673"/>
        <dbReference type="ChEBI" id="CHEBI:30616"/>
        <dbReference type="ChEBI" id="CHEBI:32682"/>
        <dbReference type="ChEBI" id="CHEBI:33019"/>
        <dbReference type="ChEBI" id="CHEBI:78442"/>
        <dbReference type="ChEBI" id="CHEBI:78513"/>
        <dbReference type="ChEBI" id="CHEBI:456215"/>
        <dbReference type="EC" id="6.1.1.19"/>
    </reaction>
</comment>
<dbReference type="InterPro" id="IPR036695">
    <property type="entry name" value="Arg-tRNA-synth_N_sf"/>
</dbReference>
<evidence type="ECO:0000256" key="9">
    <source>
        <dbReference type="ARBA" id="ARBA00049339"/>
    </source>
</evidence>
<dbReference type="NCBIfam" id="TIGR00456">
    <property type="entry name" value="argS"/>
    <property type="match status" value="1"/>
</dbReference>
<proteinExistence type="inferred from homology"/>
<dbReference type="SUPFAM" id="SSF55190">
    <property type="entry name" value="Arginyl-tRNA synthetase (ArgRS), N-terminal 'additional' domain"/>
    <property type="match status" value="1"/>
</dbReference>
<evidence type="ECO:0000256" key="5">
    <source>
        <dbReference type="ARBA" id="ARBA00022741"/>
    </source>
</evidence>
<evidence type="ECO:0000259" key="12">
    <source>
        <dbReference type="SMART" id="SM00836"/>
    </source>
</evidence>
<dbReference type="Gene3D" id="1.10.730.10">
    <property type="entry name" value="Isoleucyl-tRNA Synthetase, Domain 1"/>
    <property type="match status" value="1"/>
</dbReference>
<dbReference type="InterPro" id="IPR009080">
    <property type="entry name" value="tRNAsynth_Ia_anticodon-bd"/>
</dbReference>
<reference evidence="14 15" key="1">
    <citation type="submission" date="2020-08" db="EMBL/GenBank/DDBJ databases">
        <title>Genomic Encyclopedia of Type Strains, Phase IV (KMG-IV): sequencing the most valuable type-strain genomes for metagenomic binning, comparative biology and taxonomic classification.</title>
        <authorList>
            <person name="Goeker M."/>
        </authorList>
    </citation>
    <scope>NUCLEOTIDE SEQUENCE [LARGE SCALE GENOMIC DNA]</scope>
    <source>
        <strain evidence="14 15">YIM 65646</strain>
    </source>
</reference>
<dbReference type="SUPFAM" id="SSF52374">
    <property type="entry name" value="Nucleotidylyl transferase"/>
    <property type="match status" value="1"/>
</dbReference>
<dbReference type="AlphaFoldDB" id="A0A841FLD8"/>
<evidence type="ECO:0000256" key="8">
    <source>
        <dbReference type="ARBA" id="ARBA00023146"/>
    </source>
</evidence>
<dbReference type="FunFam" id="3.40.50.620:FF:000116">
    <property type="entry name" value="Arginine--tRNA ligase"/>
    <property type="match status" value="1"/>
</dbReference>
<dbReference type="FunFam" id="1.10.730.10:FF:000008">
    <property type="entry name" value="Arginine--tRNA ligase"/>
    <property type="match status" value="1"/>
</dbReference>
<accession>A0A841FLD8</accession>
<dbReference type="GO" id="GO:0005737">
    <property type="term" value="C:cytoplasm"/>
    <property type="evidence" value="ECO:0007669"/>
    <property type="project" value="UniProtKB-SubCell"/>
</dbReference>
<keyword evidence="3 10" id="KW-0963">Cytoplasm</keyword>
<dbReference type="EC" id="6.1.1.19" evidence="10"/>
<evidence type="ECO:0000256" key="3">
    <source>
        <dbReference type="ARBA" id="ARBA00022490"/>
    </source>
</evidence>
<dbReference type="SMART" id="SM00836">
    <property type="entry name" value="DALR_1"/>
    <property type="match status" value="1"/>
</dbReference>
<dbReference type="PRINTS" id="PR01038">
    <property type="entry name" value="TRNASYNTHARG"/>
</dbReference>
<evidence type="ECO:0000256" key="1">
    <source>
        <dbReference type="ARBA" id="ARBA00004496"/>
    </source>
</evidence>
<evidence type="ECO:0000256" key="7">
    <source>
        <dbReference type="ARBA" id="ARBA00022917"/>
    </source>
</evidence>
<dbReference type="Gene3D" id="3.30.1360.70">
    <property type="entry name" value="Arginyl tRNA synthetase N-terminal domain"/>
    <property type="match status" value="1"/>
</dbReference>
<gene>
    <name evidence="10" type="primary">argS</name>
    <name evidence="14" type="ORF">HNR73_002212</name>
</gene>
<feature type="domain" description="Arginyl tRNA synthetase N-terminal" evidence="13">
    <location>
        <begin position="12"/>
        <end position="92"/>
    </location>
</feature>